<evidence type="ECO:0000259" key="2">
    <source>
        <dbReference type="Pfam" id="PF04892"/>
    </source>
</evidence>
<gene>
    <name evidence="3" type="ORF">IM700_005900</name>
</gene>
<keyword evidence="1" id="KW-0812">Transmembrane</keyword>
<evidence type="ECO:0000256" key="1">
    <source>
        <dbReference type="SAM" id="Phobius"/>
    </source>
</evidence>
<name>A0ABS2H6Q2_9BACL</name>
<dbReference type="PANTHER" id="PTHR36834:SF1">
    <property type="entry name" value="INTEGRAL MEMBRANE PROTEIN"/>
    <property type="match status" value="1"/>
</dbReference>
<feature type="transmembrane region" description="Helical" evidence="1">
    <location>
        <begin position="9"/>
        <end position="29"/>
    </location>
</feature>
<dbReference type="RefSeq" id="WP_193415126.1">
    <property type="nucleotide sequence ID" value="NZ_JADCNN020000004.1"/>
</dbReference>
<reference evidence="3 4" key="1">
    <citation type="submission" date="2021-01" db="EMBL/GenBank/DDBJ databases">
        <title>Paenibacillus sp.nov. isolated from the rhizosphere soil of tomato plant.</title>
        <authorList>
            <person name="Thin K.K."/>
            <person name="Zhang X."/>
            <person name="He S."/>
        </authorList>
    </citation>
    <scope>NUCLEOTIDE SEQUENCE [LARGE SCALE GENOMIC DNA]</scope>
    <source>
        <strain evidence="3 4">DXFW5</strain>
    </source>
</reference>
<dbReference type="PANTHER" id="PTHR36834">
    <property type="entry name" value="MEMBRANE PROTEIN-RELATED"/>
    <property type="match status" value="1"/>
</dbReference>
<accession>A0ABS2H6Q2</accession>
<feature type="transmembrane region" description="Helical" evidence="1">
    <location>
        <begin position="90"/>
        <end position="107"/>
    </location>
</feature>
<protein>
    <submittedName>
        <fullName evidence="3">VanZ family protein</fullName>
    </submittedName>
</protein>
<organism evidence="3 4">
    <name type="scientific">Paenibacillus rhizolycopersici</name>
    <dbReference type="NCBI Taxonomy" id="2780073"/>
    <lineage>
        <taxon>Bacteria</taxon>
        <taxon>Bacillati</taxon>
        <taxon>Bacillota</taxon>
        <taxon>Bacilli</taxon>
        <taxon>Bacillales</taxon>
        <taxon>Paenibacillaceae</taxon>
        <taxon>Paenibacillus</taxon>
    </lineage>
</organism>
<dbReference type="Pfam" id="PF04892">
    <property type="entry name" value="VanZ"/>
    <property type="match status" value="1"/>
</dbReference>
<dbReference type="EMBL" id="JADCNN020000004">
    <property type="protein sequence ID" value="MBM6995194.1"/>
    <property type="molecule type" value="Genomic_DNA"/>
</dbReference>
<keyword evidence="1" id="KW-0472">Membrane</keyword>
<dbReference type="InterPro" id="IPR053150">
    <property type="entry name" value="Teicoplanin_resist-assoc"/>
</dbReference>
<evidence type="ECO:0000313" key="3">
    <source>
        <dbReference type="EMBL" id="MBM6995194.1"/>
    </source>
</evidence>
<feature type="transmembrane region" description="Helical" evidence="1">
    <location>
        <begin position="119"/>
        <end position="135"/>
    </location>
</feature>
<dbReference type="Proteomes" id="UP001516620">
    <property type="component" value="Unassembled WGS sequence"/>
</dbReference>
<feature type="domain" description="VanZ-like" evidence="2">
    <location>
        <begin position="16"/>
        <end position="134"/>
    </location>
</feature>
<keyword evidence="4" id="KW-1185">Reference proteome</keyword>
<feature type="transmembrane region" description="Helical" evidence="1">
    <location>
        <begin position="61"/>
        <end position="83"/>
    </location>
</feature>
<evidence type="ECO:0000313" key="4">
    <source>
        <dbReference type="Proteomes" id="UP001516620"/>
    </source>
</evidence>
<keyword evidence="1" id="KW-1133">Transmembrane helix</keyword>
<proteinExistence type="predicted"/>
<dbReference type="InterPro" id="IPR006976">
    <property type="entry name" value="VanZ-like"/>
</dbReference>
<comment type="caution">
    <text evidence="3">The sequence shown here is derived from an EMBL/GenBank/DDBJ whole genome shotgun (WGS) entry which is preliminary data.</text>
</comment>
<sequence length="147" mass="16995">MVKPQDRRWAACALVGYSLLLIYWMLFGFGREPHDTYRYNLKPLFTIRQFLRAGDFMSARWLVNMIGNIGVFIPFGLLLPVVLGGSLRRLFSIFLLGIVILEILQLVLKRGSFDVDDMILNAAGFMLGFGIYKLYDRILMQPNKRRT</sequence>